<evidence type="ECO:0000313" key="2">
    <source>
        <dbReference type="EnsemblMetazoa" id="HelroP165091"/>
    </source>
</evidence>
<dbReference type="HOGENOM" id="CLU_1983985_0_0_1"/>
<gene>
    <name evidence="2" type="primary">20200852</name>
    <name evidence="1" type="ORF">HELRODRAFT_165091</name>
</gene>
<reference evidence="1 3" key="2">
    <citation type="journal article" date="2013" name="Nature">
        <title>Insights into bilaterian evolution from three spiralian genomes.</title>
        <authorList>
            <person name="Simakov O."/>
            <person name="Marletaz F."/>
            <person name="Cho S.J."/>
            <person name="Edsinger-Gonzales E."/>
            <person name="Havlak P."/>
            <person name="Hellsten U."/>
            <person name="Kuo D.H."/>
            <person name="Larsson T."/>
            <person name="Lv J."/>
            <person name="Arendt D."/>
            <person name="Savage R."/>
            <person name="Osoegawa K."/>
            <person name="de Jong P."/>
            <person name="Grimwood J."/>
            <person name="Chapman J.A."/>
            <person name="Shapiro H."/>
            <person name="Aerts A."/>
            <person name="Otillar R.P."/>
            <person name="Terry A.Y."/>
            <person name="Boore J.L."/>
            <person name="Grigoriev I.V."/>
            <person name="Lindberg D.R."/>
            <person name="Seaver E.C."/>
            <person name="Weisblat D.A."/>
            <person name="Putnam N.H."/>
            <person name="Rokhsar D.S."/>
        </authorList>
    </citation>
    <scope>NUCLEOTIDE SEQUENCE</scope>
</reference>
<name>T1EWA2_HELRO</name>
<evidence type="ECO:0000313" key="3">
    <source>
        <dbReference type="Proteomes" id="UP000015101"/>
    </source>
</evidence>
<protein>
    <submittedName>
        <fullName evidence="1 2">Uncharacterized protein</fullName>
    </submittedName>
</protein>
<organism evidence="2 3">
    <name type="scientific">Helobdella robusta</name>
    <name type="common">Californian leech</name>
    <dbReference type="NCBI Taxonomy" id="6412"/>
    <lineage>
        <taxon>Eukaryota</taxon>
        <taxon>Metazoa</taxon>
        <taxon>Spiralia</taxon>
        <taxon>Lophotrochozoa</taxon>
        <taxon>Annelida</taxon>
        <taxon>Clitellata</taxon>
        <taxon>Hirudinea</taxon>
        <taxon>Rhynchobdellida</taxon>
        <taxon>Glossiphoniidae</taxon>
        <taxon>Helobdella</taxon>
    </lineage>
</organism>
<dbReference type="AlphaFoldDB" id="T1EWA2"/>
<dbReference type="RefSeq" id="XP_009029228.1">
    <property type="nucleotide sequence ID" value="XM_009030980.1"/>
</dbReference>
<accession>T1EWA2</accession>
<dbReference type="EMBL" id="KB097639">
    <property type="protein sequence ID" value="ESN92949.1"/>
    <property type="molecule type" value="Genomic_DNA"/>
</dbReference>
<sequence length="126" mass="14826">MEITRELGLLKILFDSKEKQGRQVQHTVHAQDYDECFHTRLHRYSNKTTLQRAGSKNILYAEFLLAQFSLIFVLDLTGQSQYELVKLCHTSVQLSETSTFKQRFSKNLLNKCNLRSTVKRVIRYLK</sequence>
<dbReference type="InParanoid" id="T1EWA2"/>
<evidence type="ECO:0000313" key="1">
    <source>
        <dbReference type="EMBL" id="ESN92949.1"/>
    </source>
</evidence>
<reference evidence="2" key="3">
    <citation type="submission" date="2015-06" db="UniProtKB">
        <authorList>
            <consortium name="EnsemblMetazoa"/>
        </authorList>
    </citation>
    <scope>IDENTIFICATION</scope>
</reference>
<dbReference type="CTD" id="20200852"/>
<dbReference type="KEGG" id="hro:HELRODRAFT_165091"/>
<keyword evidence="3" id="KW-1185">Reference proteome</keyword>
<dbReference type="Proteomes" id="UP000015101">
    <property type="component" value="Unassembled WGS sequence"/>
</dbReference>
<reference evidence="3" key="1">
    <citation type="submission" date="2012-12" db="EMBL/GenBank/DDBJ databases">
        <authorList>
            <person name="Hellsten U."/>
            <person name="Grimwood J."/>
            <person name="Chapman J.A."/>
            <person name="Shapiro H."/>
            <person name="Aerts A."/>
            <person name="Otillar R.P."/>
            <person name="Terry A.Y."/>
            <person name="Boore J.L."/>
            <person name="Simakov O."/>
            <person name="Marletaz F."/>
            <person name="Cho S.-J."/>
            <person name="Edsinger-Gonzales E."/>
            <person name="Havlak P."/>
            <person name="Kuo D.-H."/>
            <person name="Larsson T."/>
            <person name="Lv J."/>
            <person name="Arendt D."/>
            <person name="Savage R."/>
            <person name="Osoegawa K."/>
            <person name="de Jong P."/>
            <person name="Lindberg D.R."/>
            <person name="Seaver E.C."/>
            <person name="Weisblat D.A."/>
            <person name="Putnam N.H."/>
            <person name="Grigoriev I.V."/>
            <person name="Rokhsar D.S."/>
        </authorList>
    </citation>
    <scope>NUCLEOTIDE SEQUENCE</scope>
</reference>
<dbReference type="EnsemblMetazoa" id="HelroT165091">
    <property type="protein sequence ID" value="HelroP165091"/>
    <property type="gene ID" value="HelroG165091"/>
</dbReference>
<dbReference type="GeneID" id="20200852"/>
<proteinExistence type="predicted"/>
<dbReference type="EMBL" id="AMQM01001936">
    <property type="status" value="NOT_ANNOTATED_CDS"/>
    <property type="molecule type" value="Genomic_DNA"/>
</dbReference>